<dbReference type="InterPro" id="IPR013114">
    <property type="entry name" value="FabA_FabZ"/>
</dbReference>
<dbReference type="RefSeq" id="WP_127785060.1">
    <property type="nucleotide sequence ID" value="NZ_SACL01000001.1"/>
</dbReference>
<dbReference type="GO" id="GO:0016829">
    <property type="term" value="F:lyase activity"/>
    <property type="evidence" value="ECO:0007669"/>
    <property type="project" value="UniProtKB-KW"/>
</dbReference>
<dbReference type="Gene3D" id="3.10.129.10">
    <property type="entry name" value="Hotdog Thioesterase"/>
    <property type="match status" value="1"/>
</dbReference>
<keyword evidence="1" id="KW-0456">Lyase</keyword>
<dbReference type="Pfam" id="PF07977">
    <property type="entry name" value="FabA"/>
    <property type="match status" value="1"/>
</dbReference>
<dbReference type="EMBL" id="SACL01000001">
    <property type="protein sequence ID" value="RVT98588.1"/>
    <property type="molecule type" value="Genomic_DNA"/>
</dbReference>
<accession>A0A437MLQ1</accession>
<evidence type="ECO:0000313" key="3">
    <source>
        <dbReference type="Proteomes" id="UP000282957"/>
    </source>
</evidence>
<dbReference type="Proteomes" id="UP000282957">
    <property type="component" value="Unassembled WGS sequence"/>
</dbReference>
<organism evidence="2 3">
    <name type="scientific">Rhodovarius crocodyli</name>
    <dbReference type="NCBI Taxonomy" id="1979269"/>
    <lineage>
        <taxon>Bacteria</taxon>
        <taxon>Pseudomonadati</taxon>
        <taxon>Pseudomonadota</taxon>
        <taxon>Alphaproteobacteria</taxon>
        <taxon>Acetobacterales</taxon>
        <taxon>Roseomonadaceae</taxon>
        <taxon>Rhodovarius</taxon>
    </lineage>
</organism>
<proteinExistence type="predicted"/>
<dbReference type="PANTHER" id="PTHR30272">
    <property type="entry name" value="3-HYDROXYACYL-[ACYL-CARRIER-PROTEIN] DEHYDRATASE"/>
    <property type="match status" value="1"/>
</dbReference>
<sequence>MILERFSMLDRIVAHDAETLTAEATLPLESPVFEGHFPGFPILPGVLMIETMAQAGGWLMVSRLAFERMPLLAKVGEAKMRGMLRPGDAVTIEAKLVHDGSGYAVLAGRIRDAAGKPVADAEYTLRTLPFPEESLRALVRARGTELGLP</sequence>
<dbReference type="InterPro" id="IPR029069">
    <property type="entry name" value="HotDog_dom_sf"/>
</dbReference>
<dbReference type="SUPFAM" id="SSF54637">
    <property type="entry name" value="Thioesterase/thiol ester dehydrase-isomerase"/>
    <property type="match status" value="1"/>
</dbReference>
<keyword evidence="3" id="KW-1185">Reference proteome</keyword>
<gene>
    <name evidence="2" type="ORF">EOD42_00270</name>
</gene>
<dbReference type="AlphaFoldDB" id="A0A437MLQ1"/>
<protein>
    <submittedName>
        <fullName evidence="2">Beta-hydroxyacyl-ACP dehydratase</fullName>
    </submittedName>
</protein>
<reference evidence="2 3" key="1">
    <citation type="submission" date="2019-01" db="EMBL/GenBank/DDBJ databases">
        <authorList>
            <person name="Chen W.-M."/>
        </authorList>
    </citation>
    <scope>NUCLEOTIDE SEQUENCE [LARGE SCALE GENOMIC DNA]</scope>
    <source>
        <strain evidence="2 3">CCP-6</strain>
    </source>
</reference>
<name>A0A437MLQ1_9PROT</name>
<evidence type="ECO:0000313" key="2">
    <source>
        <dbReference type="EMBL" id="RVT98588.1"/>
    </source>
</evidence>
<evidence type="ECO:0000256" key="1">
    <source>
        <dbReference type="ARBA" id="ARBA00023239"/>
    </source>
</evidence>
<dbReference type="OrthoDB" id="9812462at2"/>
<dbReference type="PANTHER" id="PTHR30272:SF1">
    <property type="entry name" value="3-HYDROXYACYL-[ACYL-CARRIER-PROTEIN] DEHYDRATASE"/>
    <property type="match status" value="1"/>
</dbReference>
<comment type="caution">
    <text evidence="2">The sequence shown here is derived from an EMBL/GenBank/DDBJ whole genome shotgun (WGS) entry which is preliminary data.</text>
</comment>